<dbReference type="EMBL" id="GBXM01057726">
    <property type="protein sequence ID" value="JAH50851.1"/>
    <property type="molecule type" value="Transcribed_RNA"/>
</dbReference>
<accession>A0A0E9TB85</accession>
<sequence>MLDCWKSFDMFCHNYLSYVLILRPPSNFKDEYI</sequence>
<organism evidence="1">
    <name type="scientific">Anguilla anguilla</name>
    <name type="common">European freshwater eel</name>
    <name type="synonym">Muraena anguilla</name>
    <dbReference type="NCBI Taxonomy" id="7936"/>
    <lineage>
        <taxon>Eukaryota</taxon>
        <taxon>Metazoa</taxon>
        <taxon>Chordata</taxon>
        <taxon>Craniata</taxon>
        <taxon>Vertebrata</taxon>
        <taxon>Euteleostomi</taxon>
        <taxon>Actinopterygii</taxon>
        <taxon>Neopterygii</taxon>
        <taxon>Teleostei</taxon>
        <taxon>Anguilliformes</taxon>
        <taxon>Anguillidae</taxon>
        <taxon>Anguilla</taxon>
    </lineage>
</organism>
<reference evidence="1" key="1">
    <citation type="submission" date="2014-11" db="EMBL/GenBank/DDBJ databases">
        <authorList>
            <person name="Amaro Gonzalez C."/>
        </authorList>
    </citation>
    <scope>NUCLEOTIDE SEQUENCE</scope>
</reference>
<dbReference type="AlphaFoldDB" id="A0A0E9TB85"/>
<reference evidence="1" key="2">
    <citation type="journal article" date="2015" name="Fish Shellfish Immunol.">
        <title>Early steps in the European eel (Anguilla anguilla)-Vibrio vulnificus interaction in the gills: Role of the RtxA13 toxin.</title>
        <authorList>
            <person name="Callol A."/>
            <person name="Pajuelo D."/>
            <person name="Ebbesson L."/>
            <person name="Teles M."/>
            <person name="MacKenzie S."/>
            <person name="Amaro C."/>
        </authorList>
    </citation>
    <scope>NUCLEOTIDE SEQUENCE</scope>
</reference>
<protein>
    <submittedName>
        <fullName evidence="1">Uncharacterized protein</fullName>
    </submittedName>
</protein>
<evidence type="ECO:0000313" key="1">
    <source>
        <dbReference type="EMBL" id="JAH50851.1"/>
    </source>
</evidence>
<name>A0A0E9TB85_ANGAN</name>
<proteinExistence type="predicted"/>